<dbReference type="AlphaFoldDB" id="A0A3L6FAT7"/>
<dbReference type="Proteomes" id="UP000251960">
    <property type="component" value="Chromosome 3"/>
</dbReference>
<dbReference type="EMBL" id="NCVQ01000004">
    <property type="protein sequence ID" value="PWZ30189.1"/>
    <property type="molecule type" value="Genomic_DNA"/>
</dbReference>
<gene>
    <name evidence="1" type="ORF">Zm00014a_030490</name>
</gene>
<organism evidence="1">
    <name type="scientific">Zea mays</name>
    <name type="common">Maize</name>
    <dbReference type="NCBI Taxonomy" id="4577"/>
    <lineage>
        <taxon>Eukaryota</taxon>
        <taxon>Viridiplantae</taxon>
        <taxon>Streptophyta</taxon>
        <taxon>Embryophyta</taxon>
        <taxon>Tracheophyta</taxon>
        <taxon>Spermatophyta</taxon>
        <taxon>Magnoliopsida</taxon>
        <taxon>Liliopsida</taxon>
        <taxon>Poales</taxon>
        <taxon>Poaceae</taxon>
        <taxon>PACMAD clade</taxon>
        <taxon>Panicoideae</taxon>
        <taxon>Andropogonodae</taxon>
        <taxon>Andropogoneae</taxon>
        <taxon>Tripsacinae</taxon>
        <taxon>Zea</taxon>
    </lineage>
</organism>
<comment type="caution">
    <text evidence="1">The sequence shown here is derived from an EMBL/GenBank/DDBJ whole genome shotgun (WGS) entry which is preliminary data.</text>
</comment>
<sequence>MTHLNQPSQDPAYDDFLARKRFSSWAELCPPSADLISVPKLWVAFFMGLLMRPDSFEWARKFLLSGAHSAFMEPNMETIPIKIPPQMLAPSLPGFACGGSFSCDFCSCAQEETCSLGRH</sequence>
<name>A0A3L6FAT7_MAIZE</name>
<protein>
    <submittedName>
        <fullName evidence="1">Uncharacterized protein</fullName>
    </submittedName>
</protein>
<accession>A0A3L6FAT7</accession>
<evidence type="ECO:0000313" key="1">
    <source>
        <dbReference type="EMBL" id="PWZ30189.1"/>
    </source>
</evidence>
<reference evidence="1" key="1">
    <citation type="journal article" date="2018" name="Nat. Genet.">
        <title>Extensive intraspecific gene order and gene structural variations between Mo17 and other maize genomes.</title>
        <authorList>
            <person name="Sun S."/>
            <person name="Zhou Y."/>
            <person name="Chen J."/>
            <person name="Shi J."/>
            <person name="Zhao H."/>
            <person name="Zhao H."/>
            <person name="Song W."/>
            <person name="Zhang M."/>
            <person name="Cui Y."/>
            <person name="Dong X."/>
            <person name="Liu H."/>
            <person name="Ma X."/>
            <person name="Jiao Y."/>
            <person name="Wang B."/>
            <person name="Wei X."/>
            <person name="Stein J.C."/>
            <person name="Glaubitz J.C."/>
            <person name="Lu F."/>
            <person name="Yu G."/>
            <person name="Liang C."/>
            <person name="Fengler K."/>
            <person name="Li B."/>
            <person name="Rafalski A."/>
            <person name="Schnable P.S."/>
            <person name="Ware D.H."/>
            <person name="Buckler E.S."/>
            <person name="Lai J."/>
        </authorList>
    </citation>
    <scope>NUCLEOTIDE SEQUENCE [LARGE SCALE GENOMIC DNA]</scope>
    <source>
        <tissue evidence="1">Seedling</tissue>
    </source>
</reference>
<proteinExistence type="predicted"/>